<dbReference type="OrthoDB" id="2454402at2"/>
<proteinExistence type="predicted"/>
<evidence type="ECO:0008006" key="4">
    <source>
        <dbReference type="Google" id="ProtNLM"/>
    </source>
</evidence>
<gene>
    <name evidence="2" type="ORF">AF332_23865</name>
</gene>
<comment type="caution">
    <text evidence="2">The sequence shown here is derived from an EMBL/GenBank/DDBJ whole genome shotgun (WGS) entry which is preliminary data.</text>
</comment>
<feature type="compositionally biased region" description="Basic and acidic residues" evidence="1">
    <location>
        <begin position="38"/>
        <end position="55"/>
    </location>
</feature>
<dbReference type="Proteomes" id="UP000037109">
    <property type="component" value="Unassembled WGS sequence"/>
</dbReference>
<dbReference type="PATRIC" id="fig|1459.3.peg.5261"/>
<dbReference type="AlphaFoldDB" id="A0A0M0GI84"/>
<protein>
    <recommendedName>
        <fullName evidence="4">DUF4025 domain-containing protein</fullName>
    </recommendedName>
</protein>
<evidence type="ECO:0000313" key="3">
    <source>
        <dbReference type="Proteomes" id="UP000037109"/>
    </source>
</evidence>
<evidence type="ECO:0000256" key="1">
    <source>
        <dbReference type="SAM" id="MobiDB-lite"/>
    </source>
</evidence>
<reference evidence="3" key="1">
    <citation type="submission" date="2015-07" db="EMBL/GenBank/DDBJ databases">
        <title>Fjat-10036 dsm4.</title>
        <authorList>
            <person name="Liu B."/>
            <person name="Wang J."/>
            <person name="Zhu Y."/>
            <person name="Liu G."/>
            <person name="Chen Q."/>
            <person name="Chen Z."/>
            <person name="Lan J."/>
            <person name="Che J."/>
            <person name="Ge C."/>
            <person name="Shi H."/>
            <person name="Pan Z."/>
            <person name="Liu X."/>
        </authorList>
    </citation>
    <scope>NUCLEOTIDE SEQUENCE [LARGE SCALE GENOMIC DNA]</scope>
    <source>
        <strain evidence="3">DSM 4</strain>
    </source>
</reference>
<name>A0A0M0GI84_SPOGL</name>
<keyword evidence="3" id="KW-1185">Reference proteome</keyword>
<evidence type="ECO:0000313" key="2">
    <source>
        <dbReference type="EMBL" id="KON89559.1"/>
    </source>
</evidence>
<dbReference type="EMBL" id="LGUF01000007">
    <property type="protein sequence ID" value="KON89559.1"/>
    <property type="molecule type" value="Genomic_DNA"/>
</dbReference>
<sequence length="61" mass="6994">MDKKRQVSEDVNYEGRDNAYMDIDRMINEGLSGGSVHGRGDDVNIEQARELHEEEPPYQAE</sequence>
<organism evidence="2 3">
    <name type="scientific">Sporosarcina globispora</name>
    <name type="common">Bacillus globisporus</name>
    <dbReference type="NCBI Taxonomy" id="1459"/>
    <lineage>
        <taxon>Bacteria</taxon>
        <taxon>Bacillati</taxon>
        <taxon>Bacillota</taxon>
        <taxon>Bacilli</taxon>
        <taxon>Bacillales</taxon>
        <taxon>Caryophanaceae</taxon>
        <taxon>Sporosarcina</taxon>
    </lineage>
</organism>
<dbReference type="RefSeq" id="WP_053436923.1">
    <property type="nucleotide sequence ID" value="NZ_LGUF01000007.1"/>
</dbReference>
<feature type="region of interest" description="Disordered" evidence="1">
    <location>
        <begin position="31"/>
        <end position="61"/>
    </location>
</feature>
<accession>A0A0M0GI84</accession>